<dbReference type="CDD" id="cd01433">
    <property type="entry name" value="Ribosomal_L16_L10e"/>
    <property type="match status" value="1"/>
</dbReference>
<keyword evidence="3" id="KW-0687">Ribonucleoprotein</keyword>
<evidence type="ECO:0000256" key="2">
    <source>
        <dbReference type="ARBA" id="ARBA00022980"/>
    </source>
</evidence>
<dbReference type="PANTHER" id="PTHR11726">
    <property type="entry name" value="60S RIBOSOMAL PROTEIN L10"/>
    <property type="match status" value="1"/>
</dbReference>
<dbReference type="Pfam" id="PF00252">
    <property type="entry name" value="Ribosomal_L16"/>
    <property type="match status" value="1"/>
</dbReference>
<organism evidence="4 5">
    <name type="scientific">Caldiarchaeum subterraneum</name>
    <dbReference type="NCBI Taxonomy" id="311458"/>
    <lineage>
        <taxon>Archaea</taxon>
        <taxon>Nitrososphaerota</taxon>
        <taxon>Candidatus Caldarchaeales</taxon>
        <taxon>Candidatus Caldarchaeaceae</taxon>
        <taxon>Candidatus Caldarchaeum</taxon>
    </lineage>
</organism>
<evidence type="ECO:0000313" key="4">
    <source>
        <dbReference type="EMBL" id="HIQ30245.1"/>
    </source>
</evidence>
<reference evidence="4" key="1">
    <citation type="journal article" date="2020" name="ISME J.">
        <title>Gammaproteobacteria mediating utilization of methyl-, sulfur- and petroleum organic compounds in deep ocean hydrothermal plumes.</title>
        <authorList>
            <person name="Zhou Z."/>
            <person name="Liu Y."/>
            <person name="Pan J."/>
            <person name="Cron B.R."/>
            <person name="Toner B.M."/>
            <person name="Anantharaman K."/>
            <person name="Breier J.A."/>
            <person name="Dick G.J."/>
            <person name="Li M."/>
        </authorList>
    </citation>
    <scope>NUCLEOTIDE SEQUENCE</scope>
    <source>
        <strain evidence="4">SZUA-1515</strain>
    </source>
</reference>
<dbReference type="GO" id="GO:0005840">
    <property type="term" value="C:ribosome"/>
    <property type="evidence" value="ECO:0007669"/>
    <property type="project" value="UniProtKB-KW"/>
</dbReference>
<comment type="similarity">
    <text evidence="1">Belongs to the universal ribosomal protein uL16 family.</text>
</comment>
<dbReference type="NCBIfam" id="NF003239">
    <property type="entry name" value="PRK04199.1-4"/>
    <property type="match status" value="1"/>
</dbReference>
<proteinExistence type="inferred from homology"/>
<dbReference type="Proteomes" id="UP000608579">
    <property type="component" value="Unassembled WGS sequence"/>
</dbReference>
<dbReference type="InterPro" id="IPR047873">
    <property type="entry name" value="Ribosomal_uL16"/>
</dbReference>
<dbReference type="InterPro" id="IPR001197">
    <property type="entry name" value="Ribosomal_uL16_euk_arch"/>
</dbReference>
<dbReference type="AlphaFoldDB" id="A0A833ECW9"/>
<evidence type="ECO:0000256" key="3">
    <source>
        <dbReference type="ARBA" id="ARBA00023274"/>
    </source>
</evidence>
<dbReference type="EMBL" id="DQVM01000128">
    <property type="protein sequence ID" value="HIQ30245.1"/>
    <property type="molecule type" value="Genomic_DNA"/>
</dbReference>
<evidence type="ECO:0000313" key="5">
    <source>
        <dbReference type="Proteomes" id="UP000608579"/>
    </source>
</evidence>
<name>A0A833ECW9_CALS0</name>
<dbReference type="InterPro" id="IPR016180">
    <property type="entry name" value="Ribosomal_uL16_dom"/>
</dbReference>
<dbReference type="InterPro" id="IPR036920">
    <property type="entry name" value="Ribosomal_uL16_sf"/>
</dbReference>
<protein>
    <submittedName>
        <fullName evidence="4">50S ribosomal protein L16</fullName>
    </submittedName>
</protein>
<accession>A0A833ECW9</accession>
<dbReference type="GO" id="GO:0003735">
    <property type="term" value="F:structural constituent of ribosome"/>
    <property type="evidence" value="ECO:0007669"/>
    <property type="project" value="InterPro"/>
</dbReference>
<dbReference type="PIRSF" id="PIRSF005590">
    <property type="entry name" value="Ribosomal_L10"/>
    <property type="match status" value="1"/>
</dbReference>
<dbReference type="GO" id="GO:1990904">
    <property type="term" value="C:ribonucleoprotein complex"/>
    <property type="evidence" value="ECO:0007669"/>
    <property type="project" value="UniProtKB-KW"/>
</dbReference>
<dbReference type="PROSITE" id="PS01257">
    <property type="entry name" value="RIBOSOMAL_L10E"/>
    <property type="match status" value="1"/>
</dbReference>
<evidence type="ECO:0000256" key="1">
    <source>
        <dbReference type="ARBA" id="ARBA00008931"/>
    </source>
</evidence>
<dbReference type="InterPro" id="IPR018255">
    <property type="entry name" value="Ribosomal_uL16_CS_euk_arc"/>
</dbReference>
<sequence length="169" mass="19209">MKAKNYRRPEGMPYARVEYIHGPPPTRIAKFTAGSYRDDYTHELLLLPETNLQIRDVSLESARVALNKQLTEKLGGNFYMELKTHPHVVLRENKMIFGAHADRLQEGMRRAFGKPVGRAARVEKGQPVFRVLVYGDGVEKAREALQVAAKKLPKHYYIIINNIAPQKAG</sequence>
<dbReference type="SUPFAM" id="SSF54686">
    <property type="entry name" value="Ribosomal protein L16p/L10e"/>
    <property type="match status" value="1"/>
</dbReference>
<dbReference type="GO" id="GO:0006412">
    <property type="term" value="P:translation"/>
    <property type="evidence" value="ECO:0007669"/>
    <property type="project" value="InterPro"/>
</dbReference>
<dbReference type="Gene3D" id="3.90.1170.10">
    <property type="entry name" value="Ribosomal protein L10e/L16"/>
    <property type="match status" value="1"/>
</dbReference>
<gene>
    <name evidence="4" type="ORF">EYH45_06750</name>
</gene>
<comment type="caution">
    <text evidence="4">The sequence shown here is derived from an EMBL/GenBank/DDBJ whole genome shotgun (WGS) entry which is preliminary data.</text>
</comment>
<keyword evidence="2 4" id="KW-0689">Ribosomal protein</keyword>